<dbReference type="OrthoDB" id="9803916at2"/>
<dbReference type="AlphaFoldDB" id="A0A6P1ZJW2"/>
<sequence>MVIRCWGARGSIAVSGEEYLRYGGDTTCIEIRTSADDILIVDAGTGIRRLGNSLLAEGRHKFSMIFTHAHWDHILGFPFFKPLHRKESSIDVYGCPMETGDMQTLLAQTMSAPHFPVPYDEIHAQINYHPRCETGRAHDILGLTVESIPLSHPNLGLGYKFTEAGKTFVFLTDNELGYVHPGGRSFEEYVEFCRGADFLIHDAEYTDADYQRARKWGHSTYAGAMQLALAAGVEHFGLFHHNQDRTDSEVDAMVEACRKIAADAGQPIRCFAVTQNMDISL</sequence>
<evidence type="ECO:0000259" key="1">
    <source>
        <dbReference type="Pfam" id="PF12706"/>
    </source>
</evidence>
<dbReference type="PANTHER" id="PTHR42663:SF4">
    <property type="entry name" value="SLL1036 PROTEIN"/>
    <property type="match status" value="1"/>
</dbReference>
<proteinExistence type="predicted"/>
<dbReference type="RefSeq" id="WP_144305224.1">
    <property type="nucleotide sequence ID" value="NZ_CP039543.1"/>
</dbReference>
<evidence type="ECO:0000313" key="3">
    <source>
        <dbReference type="EMBL" id="TVM34227.1"/>
    </source>
</evidence>
<keyword evidence="3" id="KW-0378">Hydrolase</keyword>
<dbReference type="GO" id="GO:0016787">
    <property type="term" value="F:hydrolase activity"/>
    <property type="evidence" value="ECO:0007669"/>
    <property type="project" value="UniProtKB-KW"/>
</dbReference>
<dbReference type="Proteomes" id="UP000434052">
    <property type="component" value="Unassembled WGS sequence"/>
</dbReference>
<evidence type="ECO:0000313" key="2">
    <source>
        <dbReference type="EMBL" id="QJT10541.1"/>
    </source>
</evidence>
<keyword evidence="5" id="KW-1185">Reference proteome</keyword>
<dbReference type="EMBL" id="CP039543">
    <property type="protein sequence ID" value="QJT10541.1"/>
    <property type="molecule type" value="Genomic_DNA"/>
</dbReference>
<gene>
    <name evidence="3" type="ORF">DQK91_10080</name>
    <name evidence="2" type="ORF">E8L03_17160</name>
</gene>
<evidence type="ECO:0000313" key="5">
    <source>
        <dbReference type="Proteomes" id="UP000503251"/>
    </source>
</evidence>
<dbReference type="PANTHER" id="PTHR42663">
    <property type="entry name" value="HYDROLASE C777.06C-RELATED-RELATED"/>
    <property type="match status" value="1"/>
</dbReference>
<dbReference type="EMBL" id="QMIF01000005">
    <property type="protein sequence ID" value="TVM34227.1"/>
    <property type="molecule type" value="Genomic_DNA"/>
</dbReference>
<dbReference type="InterPro" id="IPR036866">
    <property type="entry name" value="RibonucZ/Hydroxyglut_hydro"/>
</dbReference>
<feature type="domain" description="Metallo-beta-lactamase" evidence="1">
    <location>
        <begin position="40"/>
        <end position="241"/>
    </location>
</feature>
<dbReference type="SUPFAM" id="SSF56281">
    <property type="entry name" value="Metallo-hydrolase/oxidoreductase"/>
    <property type="match status" value="1"/>
</dbReference>
<protein>
    <submittedName>
        <fullName evidence="3">MBL fold metallo-hydrolase</fullName>
    </submittedName>
</protein>
<dbReference type="Pfam" id="PF12706">
    <property type="entry name" value="Lactamase_B_2"/>
    <property type="match status" value="1"/>
</dbReference>
<accession>A0A6P1ZJW2</accession>
<reference evidence="3 4" key="1">
    <citation type="submission" date="2018-06" db="EMBL/GenBank/DDBJ databases">
        <title>Complete genome of Desulfovibrio marinus P48SEP.</title>
        <authorList>
            <person name="Crispim J.S."/>
            <person name="Vidigal P.M.P."/>
            <person name="Silva L.C.F."/>
            <person name="Araujo L.C."/>
            <person name="Laguardia C.N."/>
            <person name="Dias R.S."/>
            <person name="Sousa M.P."/>
            <person name="Paula S.O."/>
            <person name="Silva C."/>
        </authorList>
    </citation>
    <scope>NUCLEOTIDE SEQUENCE [LARGE SCALE GENOMIC DNA]</scope>
    <source>
        <strain evidence="3 4">P48SEP</strain>
    </source>
</reference>
<dbReference type="Proteomes" id="UP000503251">
    <property type="component" value="Chromosome"/>
</dbReference>
<dbReference type="InterPro" id="IPR001279">
    <property type="entry name" value="Metallo-B-lactamas"/>
</dbReference>
<dbReference type="Gene3D" id="3.60.15.10">
    <property type="entry name" value="Ribonuclease Z/Hydroxyacylglutathione hydrolase-like"/>
    <property type="match status" value="1"/>
</dbReference>
<dbReference type="CDD" id="cd07715">
    <property type="entry name" value="TaR3-like_MBL-fold"/>
    <property type="match status" value="1"/>
</dbReference>
<organism evidence="3 4">
    <name type="scientific">Oceanidesulfovibrio marinus</name>
    <dbReference type="NCBI Taxonomy" id="370038"/>
    <lineage>
        <taxon>Bacteria</taxon>
        <taxon>Pseudomonadati</taxon>
        <taxon>Thermodesulfobacteriota</taxon>
        <taxon>Desulfovibrionia</taxon>
        <taxon>Desulfovibrionales</taxon>
        <taxon>Desulfovibrionaceae</taxon>
        <taxon>Oceanidesulfovibrio</taxon>
    </lineage>
</organism>
<evidence type="ECO:0000313" key="4">
    <source>
        <dbReference type="Proteomes" id="UP000434052"/>
    </source>
</evidence>
<name>A0A6P1ZJW2_9BACT</name>
<reference evidence="2 5" key="2">
    <citation type="submission" date="2019-04" db="EMBL/GenBank/DDBJ databases">
        <title>Isolation and culture of sulfate reducing bacteria from the cold seep of the South China Sea.</title>
        <authorList>
            <person name="Sun C."/>
            <person name="Liu R."/>
        </authorList>
    </citation>
    <scope>NUCLEOTIDE SEQUENCE [LARGE SCALE GENOMIC DNA]</scope>
    <source>
        <strain evidence="2 5">CS1</strain>
    </source>
</reference>